<comment type="caution">
    <text evidence="8">The sequence shown here is derived from an EMBL/GenBank/DDBJ whole genome shotgun (WGS) entry which is preliminary data.</text>
</comment>
<feature type="compositionally biased region" description="Acidic residues" evidence="7">
    <location>
        <begin position="305"/>
        <end position="329"/>
    </location>
</feature>
<evidence type="ECO:0000256" key="2">
    <source>
        <dbReference type="ARBA" id="ARBA00022517"/>
    </source>
</evidence>
<evidence type="ECO:0000256" key="7">
    <source>
        <dbReference type="SAM" id="MobiDB-lite"/>
    </source>
</evidence>
<keyword evidence="2" id="KW-0690">Ribosome biogenesis</keyword>
<feature type="compositionally biased region" description="Acidic residues" evidence="7">
    <location>
        <begin position="349"/>
        <end position="380"/>
    </location>
</feature>
<dbReference type="Pfam" id="PF04006">
    <property type="entry name" value="Mpp10"/>
    <property type="match status" value="2"/>
</dbReference>
<feature type="compositionally biased region" description="Acidic residues" evidence="7">
    <location>
        <begin position="162"/>
        <end position="184"/>
    </location>
</feature>
<dbReference type="InterPro" id="IPR012173">
    <property type="entry name" value="Mpp10"/>
</dbReference>
<dbReference type="PANTHER" id="PTHR17039:SF0">
    <property type="entry name" value="U3 SMALL NUCLEOLAR RIBONUCLEOPROTEIN PROTEIN MPP10"/>
    <property type="match status" value="1"/>
</dbReference>
<evidence type="ECO:0000256" key="1">
    <source>
        <dbReference type="ARBA" id="ARBA00004604"/>
    </source>
</evidence>
<name>A0A177TL46_9BASI</name>
<keyword evidence="4" id="KW-0539">Nucleus</keyword>
<feature type="compositionally biased region" description="Basic and acidic residues" evidence="7">
    <location>
        <begin position="406"/>
        <end position="423"/>
    </location>
</feature>
<feature type="compositionally biased region" description="Low complexity" evidence="7">
    <location>
        <begin position="809"/>
        <end position="821"/>
    </location>
</feature>
<feature type="compositionally biased region" description="Basic residues" evidence="7">
    <location>
        <begin position="81"/>
        <end position="94"/>
    </location>
</feature>
<dbReference type="AlphaFoldDB" id="A0A177TL46"/>
<organism evidence="8 9">
    <name type="scientific">Tilletia indica</name>
    <dbReference type="NCBI Taxonomy" id="43049"/>
    <lineage>
        <taxon>Eukaryota</taxon>
        <taxon>Fungi</taxon>
        <taxon>Dikarya</taxon>
        <taxon>Basidiomycota</taxon>
        <taxon>Ustilaginomycotina</taxon>
        <taxon>Exobasidiomycetes</taxon>
        <taxon>Tilletiales</taxon>
        <taxon>Tilletiaceae</taxon>
        <taxon>Tilletia</taxon>
    </lineage>
</organism>
<gene>
    <name evidence="8" type="ORF">A4X13_0g6348</name>
</gene>
<evidence type="ECO:0000313" key="8">
    <source>
        <dbReference type="EMBL" id="KAE8244704.1"/>
    </source>
</evidence>
<keyword evidence="5" id="KW-0687">Ribonucleoprotein</keyword>
<feature type="compositionally biased region" description="Acidic residues" evidence="7">
    <location>
        <begin position="146"/>
        <end position="155"/>
    </location>
</feature>
<dbReference type="GO" id="GO:0034457">
    <property type="term" value="C:Mpp10 complex"/>
    <property type="evidence" value="ECO:0007669"/>
    <property type="project" value="InterPro"/>
</dbReference>
<feature type="region of interest" description="Disordered" evidence="7">
    <location>
        <begin position="784"/>
        <end position="831"/>
    </location>
</feature>
<protein>
    <submittedName>
        <fullName evidence="8">Uncharacterized protein</fullName>
    </submittedName>
</protein>
<feature type="compositionally biased region" description="Acidic residues" evidence="7">
    <location>
        <begin position="193"/>
        <end position="206"/>
    </location>
</feature>
<evidence type="ECO:0000256" key="4">
    <source>
        <dbReference type="ARBA" id="ARBA00023242"/>
    </source>
</evidence>
<dbReference type="GO" id="GO:0006364">
    <property type="term" value="P:rRNA processing"/>
    <property type="evidence" value="ECO:0007669"/>
    <property type="project" value="UniProtKB-KW"/>
</dbReference>
<evidence type="ECO:0000313" key="9">
    <source>
        <dbReference type="Proteomes" id="UP000077521"/>
    </source>
</evidence>
<feature type="compositionally biased region" description="Polar residues" evidence="7">
    <location>
        <begin position="387"/>
        <end position="396"/>
    </location>
</feature>
<evidence type="ECO:0000256" key="5">
    <source>
        <dbReference type="ARBA" id="ARBA00023274"/>
    </source>
</evidence>
<feature type="compositionally biased region" description="Basic and acidic residues" evidence="7">
    <location>
        <begin position="484"/>
        <end position="494"/>
    </location>
</feature>
<feature type="region of interest" description="Disordered" evidence="7">
    <location>
        <begin position="702"/>
        <end position="770"/>
    </location>
</feature>
<evidence type="ECO:0000256" key="6">
    <source>
        <dbReference type="ARBA" id="ARBA00029455"/>
    </source>
</evidence>
<feature type="region of interest" description="Disordered" evidence="7">
    <location>
        <begin position="144"/>
        <end position="272"/>
    </location>
</feature>
<proteinExistence type="inferred from homology"/>
<reference evidence="8" key="1">
    <citation type="submission" date="2016-04" db="EMBL/GenBank/DDBJ databases">
        <authorList>
            <person name="Nguyen H.D."/>
            <person name="Samba Siva P."/>
            <person name="Cullis J."/>
            <person name="Levesque C.A."/>
            <person name="Hambleton S."/>
        </authorList>
    </citation>
    <scope>NUCLEOTIDE SEQUENCE</scope>
    <source>
        <strain evidence="8">DAOMC 236416</strain>
    </source>
</reference>
<feature type="region of interest" description="Disordered" evidence="7">
    <location>
        <begin position="294"/>
        <end position="494"/>
    </location>
</feature>
<accession>A0A177TL46</accession>
<dbReference type="Proteomes" id="UP000077521">
    <property type="component" value="Unassembled WGS sequence"/>
</dbReference>
<feature type="compositionally biased region" description="Basic and acidic residues" evidence="7">
    <location>
        <begin position="719"/>
        <end position="754"/>
    </location>
</feature>
<feature type="region of interest" description="Disordered" evidence="7">
    <location>
        <begin position="79"/>
        <end position="102"/>
    </location>
</feature>
<comment type="subcellular location">
    <subcellularLocation>
        <location evidence="1">Nucleus</location>
        <location evidence="1">Nucleolus</location>
    </subcellularLocation>
</comment>
<evidence type="ECO:0000256" key="3">
    <source>
        <dbReference type="ARBA" id="ARBA00022552"/>
    </source>
</evidence>
<comment type="similarity">
    <text evidence="6">Belongs to the MPP10 family.</text>
</comment>
<dbReference type="GO" id="GO:0032040">
    <property type="term" value="C:small-subunit processome"/>
    <property type="evidence" value="ECO:0007669"/>
    <property type="project" value="TreeGrafter"/>
</dbReference>
<feature type="compositionally biased region" description="Acidic residues" evidence="7">
    <location>
        <begin position="243"/>
        <end position="260"/>
    </location>
</feature>
<feature type="compositionally biased region" description="Basic and acidic residues" evidence="7">
    <location>
        <begin position="213"/>
        <end position="229"/>
    </location>
</feature>
<feature type="compositionally biased region" description="Acidic residues" evidence="7">
    <location>
        <begin position="437"/>
        <end position="467"/>
    </location>
</feature>
<dbReference type="EMBL" id="LWDF02000594">
    <property type="protein sequence ID" value="KAE8244704.1"/>
    <property type="molecule type" value="Genomic_DNA"/>
</dbReference>
<dbReference type="PANTHER" id="PTHR17039">
    <property type="entry name" value="U3 SMALL NUCLEOLAR RIBONUCLEOPROTEIN PROTEIN MPP10"/>
    <property type="match status" value="1"/>
</dbReference>
<keyword evidence="3" id="KW-0698">rRNA processing</keyword>
<keyword evidence="9" id="KW-1185">Reference proteome</keyword>
<dbReference type="GO" id="GO:0005732">
    <property type="term" value="C:sno(s)RNA-containing ribonucleoprotein complex"/>
    <property type="evidence" value="ECO:0007669"/>
    <property type="project" value="InterPro"/>
</dbReference>
<reference evidence="8" key="2">
    <citation type="journal article" date="2019" name="IMA Fungus">
        <title>Genome sequencing and comparison of five Tilletia species to identify candidate genes for the detection of regulated species infecting wheat.</title>
        <authorList>
            <person name="Nguyen H.D.T."/>
            <person name="Sultana T."/>
            <person name="Kesanakurti P."/>
            <person name="Hambleton S."/>
        </authorList>
    </citation>
    <scope>NUCLEOTIDE SEQUENCE</scope>
    <source>
        <strain evidence="8">DAOMC 236416</strain>
    </source>
</reference>
<sequence>MTVPQENNDSFTATHTDLTSLALTLAANPLPSFALPNTPTHTACLLSLQHIFTHAIHSEQHAAPHIIPFLHSIHPEGPIASRKRKRSGTPHSHPKIIPTKHSLFTPTPIDSLVIDGMDPDQLWEQLELRTAPIHKMISALIVTESLGEDEQDAEDGSAGWTTEDEDDEEEHDEHSEESDQDELEPDGHLDLVDPADDYEDDDDSSDESSSSSSEEKPKRTIRVRFHEQVAFRPIPPRKVRDSDSEDDSSDDDDEDEDEDERDMRQALNLTPAQIQALAEGSLTADDLQGLYEGNARRKGLKGLQEEDGDEDEDEDEDEDDEDDEDDQENDNPSSTKKSAQKYNKHGFAEFDDASEEEVDDQDDDDDNDGDELDDEADGDLGIDLFQDFSSNTTGNNDAADAFFSDFFEKPKGGPKRVQGEKKKPQQPAKKRARLELELEQEELEGFGEEDDDLDEDEEEQEVGFDDEATAKRVSNDLFAEEKEEGPQAKSRFEQRQAALRTEIAALERENVSKKDWTLRGEISAPSRPLNSLLEEDLDFEQSKKRAPIITEASTLTLEERIKGRILEGRWDDVQKRFAGVERGEFLPSRMLELSDAKSGRSLAELYEEDYQAAGSSGSGGAAVGGGSAADRKLAAEHEAIAGLFEEVCGKLDALSNAHYTPKAPKATIQTLTNAPAITLESALPSTAPSASRTMLAPEELFQPASGSSTSALIGSKSEMTPEERQGLYERLRREKKSRNEKMERGRVERERVRGGGEGATKGGKKGEKEAKEVALRKLIGNKGVSFIGKDGKNRTGKDALGNGKGKGKGASQQGASSADAGTAKSGSKLKL</sequence>